<evidence type="ECO:0000313" key="7">
    <source>
        <dbReference type="Proteomes" id="UP000481288"/>
    </source>
</evidence>
<dbReference type="Pfam" id="PF00248">
    <property type="entry name" value="Aldo_ket_red"/>
    <property type="match status" value="1"/>
</dbReference>
<feature type="active site" description="Proton donor" evidence="2">
    <location>
        <position position="46"/>
    </location>
</feature>
<dbReference type="InterPro" id="IPR036812">
    <property type="entry name" value="NAD(P)_OxRdtase_dom_sf"/>
</dbReference>
<evidence type="ECO:0000313" key="6">
    <source>
        <dbReference type="EMBL" id="TVY57304.1"/>
    </source>
</evidence>
<keyword evidence="7" id="KW-1185">Reference proteome</keyword>
<dbReference type="PIRSF" id="PIRSF000097">
    <property type="entry name" value="AKR"/>
    <property type="match status" value="1"/>
</dbReference>
<dbReference type="GO" id="GO:0016491">
    <property type="term" value="F:oxidoreductase activity"/>
    <property type="evidence" value="ECO:0007669"/>
    <property type="project" value="UniProtKB-KW"/>
</dbReference>
<protein>
    <submittedName>
        <fullName evidence="6">Putative oxidoreductase</fullName>
    </submittedName>
</protein>
<comment type="caution">
    <text evidence="6">The sequence shown here is derived from an EMBL/GenBank/DDBJ whole genome shotgun (WGS) entry which is preliminary data.</text>
</comment>
<reference evidence="6 7" key="1">
    <citation type="submission" date="2018-05" db="EMBL/GenBank/DDBJ databases">
        <title>Whole genome sequencing for identification of molecular markers to develop diagnostic detection tools for the regulated plant pathogen Lachnellula willkommii.</title>
        <authorList>
            <person name="Giroux E."/>
            <person name="Bilodeau G."/>
        </authorList>
    </citation>
    <scope>NUCLEOTIDE SEQUENCE [LARGE SCALE GENOMIC DNA]</scope>
    <source>
        <strain evidence="6 7">CBS 625.97</strain>
    </source>
</reference>
<organism evidence="6 7">
    <name type="scientific">Lachnellula cervina</name>
    <dbReference type="NCBI Taxonomy" id="1316786"/>
    <lineage>
        <taxon>Eukaryota</taxon>
        <taxon>Fungi</taxon>
        <taxon>Dikarya</taxon>
        <taxon>Ascomycota</taxon>
        <taxon>Pezizomycotina</taxon>
        <taxon>Leotiomycetes</taxon>
        <taxon>Helotiales</taxon>
        <taxon>Lachnaceae</taxon>
        <taxon>Lachnellula</taxon>
    </lineage>
</organism>
<dbReference type="EMBL" id="QGMG01000101">
    <property type="protein sequence ID" value="TVY57304.1"/>
    <property type="molecule type" value="Genomic_DNA"/>
</dbReference>
<feature type="site" description="Lowers pKa of active site Tyr" evidence="4">
    <location>
        <position position="75"/>
    </location>
</feature>
<keyword evidence="1" id="KW-0560">Oxidoreductase</keyword>
<dbReference type="CDD" id="cd19071">
    <property type="entry name" value="AKR_AKR1-5-like"/>
    <property type="match status" value="1"/>
</dbReference>
<dbReference type="InterPro" id="IPR023210">
    <property type="entry name" value="NADP_OxRdtase_dom"/>
</dbReference>
<dbReference type="Gene3D" id="3.20.20.100">
    <property type="entry name" value="NADP-dependent oxidoreductase domain"/>
    <property type="match status" value="1"/>
</dbReference>
<gene>
    <name evidence="6" type="ORF">LCER1_G001354</name>
</gene>
<evidence type="ECO:0000259" key="5">
    <source>
        <dbReference type="Pfam" id="PF00248"/>
    </source>
</evidence>
<feature type="non-terminal residue" evidence="6">
    <location>
        <position position="1"/>
    </location>
</feature>
<dbReference type="OrthoDB" id="416253at2759"/>
<evidence type="ECO:0000256" key="4">
    <source>
        <dbReference type="PIRSR" id="PIRSR000097-3"/>
    </source>
</evidence>
<proteinExistence type="predicted"/>
<feature type="domain" description="NADP-dependent oxidoreductase" evidence="5">
    <location>
        <begin position="12"/>
        <end position="323"/>
    </location>
</feature>
<dbReference type="Proteomes" id="UP000481288">
    <property type="component" value="Unassembled WGS sequence"/>
</dbReference>
<dbReference type="PRINTS" id="PR00069">
    <property type="entry name" value="ALDKETRDTASE"/>
</dbReference>
<dbReference type="InterPro" id="IPR020471">
    <property type="entry name" value="AKR"/>
</dbReference>
<feature type="binding site" evidence="3">
    <location>
        <position position="109"/>
    </location>
    <ligand>
        <name>substrate</name>
    </ligand>
</feature>
<evidence type="ECO:0000256" key="1">
    <source>
        <dbReference type="ARBA" id="ARBA00023002"/>
    </source>
</evidence>
<dbReference type="SUPFAM" id="SSF51430">
    <property type="entry name" value="NAD(P)-linked oxidoreductase"/>
    <property type="match status" value="1"/>
</dbReference>
<dbReference type="AlphaFoldDB" id="A0A7D8YPY4"/>
<dbReference type="PANTHER" id="PTHR11732">
    <property type="entry name" value="ALDO/KETO REDUCTASE"/>
    <property type="match status" value="1"/>
</dbReference>
<evidence type="ECO:0000256" key="2">
    <source>
        <dbReference type="PIRSR" id="PIRSR000097-1"/>
    </source>
</evidence>
<evidence type="ECO:0000256" key="3">
    <source>
        <dbReference type="PIRSR" id="PIRSR000097-2"/>
    </source>
</evidence>
<accession>A0A7D8YPY4</accession>
<sequence length="355" mass="39359">PILTPDLKQPLLGFGTYHLGQSQNTTAVVSLAIETGYRQIDGAAAYANEEAVGKGIAEGILKAGLERGDVWITSKLPNNCHGDYDVVEATLNKTLRDLGLEYLDLYLIHWPVASSSGKKKVDYIKVCLSSHRTNQPIFTFLSFHARIDFIVQTWTSMSKLPKSRVRNIGISNFSPKQLHHLISETGVKPAAHQMELHPYLQQSSWVAAHHALGISVTAYSPLGDANPDYRHSSSSSPSSSRFSSTLLRSFFSSKKKESPPPPPPLLQNNILKEIAERRNCTVAQVALSWNIGRGASVIPKSTHENWIKENYESLECELGDIDLIHLEEVGVRYLTRFANPSKKWGVELFEGLDDA</sequence>
<name>A0A7D8YPY4_9HELO</name>